<dbReference type="Pfam" id="PF02682">
    <property type="entry name" value="CT_C_D"/>
    <property type="match status" value="1"/>
</dbReference>
<evidence type="ECO:0000313" key="5">
    <source>
        <dbReference type="EMBL" id="GIN19450.1"/>
    </source>
</evidence>
<dbReference type="Proteomes" id="UP000680279">
    <property type="component" value="Unassembled WGS sequence"/>
</dbReference>
<dbReference type="GO" id="GO:0016787">
    <property type="term" value="F:hydrolase activity"/>
    <property type="evidence" value="ECO:0007669"/>
    <property type="project" value="UniProtKB-KW"/>
</dbReference>
<organism evidence="5 6">
    <name type="scientific">Siminovitchia fordii</name>
    <dbReference type="NCBI Taxonomy" id="254759"/>
    <lineage>
        <taxon>Bacteria</taxon>
        <taxon>Bacillati</taxon>
        <taxon>Bacillota</taxon>
        <taxon>Bacilli</taxon>
        <taxon>Bacillales</taxon>
        <taxon>Bacillaceae</taxon>
        <taxon>Siminovitchia</taxon>
    </lineage>
</organism>
<dbReference type="SMART" id="SM00796">
    <property type="entry name" value="AHS1"/>
    <property type="match status" value="1"/>
</dbReference>
<dbReference type="Gene3D" id="2.40.100.10">
    <property type="entry name" value="Cyclophilin-like"/>
    <property type="match status" value="1"/>
</dbReference>
<dbReference type="InterPro" id="IPR003833">
    <property type="entry name" value="CT_C_D"/>
</dbReference>
<dbReference type="Gene3D" id="3.30.1360.40">
    <property type="match status" value="1"/>
</dbReference>
<evidence type="ECO:0000256" key="1">
    <source>
        <dbReference type="ARBA" id="ARBA00022741"/>
    </source>
</evidence>
<evidence type="ECO:0000256" key="2">
    <source>
        <dbReference type="ARBA" id="ARBA00022801"/>
    </source>
</evidence>
<dbReference type="EMBL" id="BOQT01000002">
    <property type="protein sequence ID" value="GIN19450.1"/>
    <property type="molecule type" value="Genomic_DNA"/>
</dbReference>
<accession>A0ABQ4K109</accession>
<keyword evidence="3" id="KW-0067">ATP-binding</keyword>
<proteinExistence type="predicted"/>
<dbReference type="InterPro" id="IPR029000">
    <property type="entry name" value="Cyclophilin-like_dom_sf"/>
</dbReference>
<reference evidence="5 6" key="1">
    <citation type="submission" date="2021-03" db="EMBL/GenBank/DDBJ databases">
        <title>Antimicrobial resistance genes in bacteria isolated from Japanese honey, and their potential for conferring macrolide and lincosamide resistance in the American foulbrood pathogen Paenibacillus larvae.</title>
        <authorList>
            <person name="Okamoto M."/>
            <person name="Kumagai M."/>
            <person name="Kanamori H."/>
            <person name="Takamatsu D."/>
        </authorList>
    </citation>
    <scope>NUCLEOTIDE SEQUENCE [LARGE SCALE GENOMIC DNA]</scope>
    <source>
        <strain evidence="5 6">J1TS3</strain>
    </source>
</reference>
<dbReference type="InterPro" id="IPR010016">
    <property type="entry name" value="PxpB"/>
</dbReference>
<dbReference type="SUPFAM" id="SSF160467">
    <property type="entry name" value="PH0987 N-terminal domain-like"/>
    <property type="match status" value="1"/>
</dbReference>
<name>A0ABQ4K109_9BACI</name>
<evidence type="ECO:0000256" key="3">
    <source>
        <dbReference type="ARBA" id="ARBA00022840"/>
    </source>
</evidence>
<dbReference type="PANTHER" id="PTHR34698">
    <property type="entry name" value="5-OXOPROLINASE SUBUNIT B"/>
    <property type="match status" value="1"/>
</dbReference>
<gene>
    <name evidence="5" type="ORF">J1TS3_05840</name>
</gene>
<comment type="caution">
    <text evidence="5">The sequence shown here is derived from an EMBL/GenBank/DDBJ whole genome shotgun (WGS) entry which is preliminary data.</text>
</comment>
<keyword evidence="1" id="KW-0547">Nucleotide-binding</keyword>
<dbReference type="SUPFAM" id="SSF50891">
    <property type="entry name" value="Cyclophilin-like"/>
    <property type="match status" value="1"/>
</dbReference>
<dbReference type="RefSeq" id="WP_212962085.1">
    <property type="nucleotide sequence ID" value="NZ_BOQT01000002.1"/>
</dbReference>
<feature type="domain" description="Carboxyltransferase" evidence="4">
    <location>
        <begin position="3"/>
        <end position="204"/>
    </location>
</feature>
<evidence type="ECO:0000259" key="4">
    <source>
        <dbReference type="SMART" id="SM00796"/>
    </source>
</evidence>
<evidence type="ECO:0000313" key="6">
    <source>
        <dbReference type="Proteomes" id="UP000680279"/>
    </source>
</evidence>
<keyword evidence="6" id="KW-1185">Reference proteome</keyword>
<sequence length="240" mass="26850">MKFICKPAGDQAVLVEFENKIDQKTNAMVRQLSYLAEMESDNGLGEVILGYRSLLIHYNPLKLSYAEVQEKLQEWGKEVSVTGSSAGREVRIPVLYGGEWGPDLEDVAEHNELSPEEVISIHSGGEYLVYFLGFTPGYPFMGGMSEKISTPRLPSPRVSIPAGSVGIANNQTGIYPVQSPGGWRLIGRTPMRLYDPEKEDPFLLESGDKVFFEAITEEEFEMIMKNNETWNIHSSQRIKG</sequence>
<dbReference type="NCBIfam" id="TIGR00370">
    <property type="entry name" value="5-oxoprolinase subunit PxpB"/>
    <property type="match status" value="1"/>
</dbReference>
<protein>
    <submittedName>
        <fullName evidence="5">Allophanate hydrolase</fullName>
    </submittedName>
</protein>
<dbReference type="PANTHER" id="PTHR34698:SF2">
    <property type="entry name" value="5-OXOPROLINASE SUBUNIT B"/>
    <property type="match status" value="1"/>
</dbReference>
<keyword evidence="2 5" id="KW-0378">Hydrolase</keyword>